<feature type="domain" description="RsdA/BaiN/AoA(So)-like insert" evidence="5">
    <location>
        <begin position="190"/>
        <end position="346"/>
    </location>
</feature>
<dbReference type="PANTHER" id="PTHR42887">
    <property type="entry name" value="OS12G0638800 PROTEIN"/>
    <property type="match status" value="1"/>
</dbReference>
<feature type="domain" description="RsdA/BaiN/AoA(So)-like Rossmann fold-like" evidence="4">
    <location>
        <begin position="6"/>
        <end position="399"/>
    </location>
</feature>
<dbReference type="InterPro" id="IPR057661">
    <property type="entry name" value="RsdA/BaiN/AoA(So)_Rossmann"/>
</dbReference>
<dbReference type="Pfam" id="PF03486">
    <property type="entry name" value="HI0933_like"/>
    <property type="match status" value="1"/>
</dbReference>
<dbReference type="SUPFAM" id="SSF51905">
    <property type="entry name" value="FAD/NAD(P)-binding domain"/>
    <property type="match status" value="1"/>
</dbReference>
<dbReference type="Gene3D" id="3.50.50.60">
    <property type="entry name" value="FAD/NAD(P)-binding domain"/>
    <property type="match status" value="1"/>
</dbReference>
<keyword evidence="3" id="KW-0274">FAD</keyword>
<dbReference type="PRINTS" id="PR00411">
    <property type="entry name" value="PNDRDTASEI"/>
</dbReference>
<accession>A0A5C8P658</accession>
<dbReference type="InterPro" id="IPR004792">
    <property type="entry name" value="BaiN-like"/>
</dbReference>
<dbReference type="AlphaFoldDB" id="A0A5C8P658"/>
<dbReference type="PRINTS" id="PR00368">
    <property type="entry name" value="FADPNR"/>
</dbReference>
<dbReference type="InterPro" id="IPR023166">
    <property type="entry name" value="BaiN-like_dom_sf"/>
</dbReference>
<dbReference type="NCBIfam" id="TIGR00275">
    <property type="entry name" value="aminoacetone oxidase family FAD-binding enzyme"/>
    <property type="match status" value="1"/>
</dbReference>
<organism evidence="6 7">
    <name type="scientific">Zeimonas arvi</name>
    <dbReference type="NCBI Taxonomy" id="2498847"/>
    <lineage>
        <taxon>Bacteria</taxon>
        <taxon>Pseudomonadati</taxon>
        <taxon>Pseudomonadota</taxon>
        <taxon>Betaproteobacteria</taxon>
        <taxon>Burkholderiales</taxon>
        <taxon>Burkholderiaceae</taxon>
        <taxon>Zeimonas</taxon>
    </lineage>
</organism>
<keyword evidence="7" id="KW-1185">Reference proteome</keyword>
<gene>
    <name evidence="6" type="ORF">FHP08_02855</name>
</gene>
<dbReference type="Proteomes" id="UP000321548">
    <property type="component" value="Unassembled WGS sequence"/>
</dbReference>
<evidence type="ECO:0000256" key="2">
    <source>
        <dbReference type="ARBA" id="ARBA00022630"/>
    </source>
</evidence>
<dbReference type="SUPFAM" id="SSF160996">
    <property type="entry name" value="HI0933 insert domain-like"/>
    <property type="match status" value="1"/>
</dbReference>
<evidence type="ECO:0000259" key="4">
    <source>
        <dbReference type="Pfam" id="PF03486"/>
    </source>
</evidence>
<dbReference type="InterPro" id="IPR036188">
    <property type="entry name" value="FAD/NAD-bd_sf"/>
</dbReference>
<dbReference type="InterPro" id="IPR055178">
    <property type="entry name" value="RsdA/BaiN/AoA(So)-like_dom"/>
</dbReference>
<evidence type="ECO:0000259" key="5">
    <source>
        <dbReference type="Pfam" id="PF22780"/>
    </source>
</evidence>
<dbReference type="Pfam" id="PF22780">
    <property type="entry name" value="HI0933_like_1st"/>
    <property type="match status" value="1"/>
</dbReference>
<evidence type="ECO:0000256" key="3">
    <source>
        <dbReference type="ARBA" id="ARBA00022827"/>
    </source>
</evidence>
<dbReference type="Gene3D" id="1.10.8.260">
    <property type="entry name" value="HI0933 insert domain-like"/>
    <property type="match status" value="1"/>
</dbReference>
<dbReference type="OrthoDB" id="9773233at2"/>
<proteinExistence type="predicted"/>
<name>A0A5C8P658_9BURK</name>
<reference evidence="6 7" key="1">
    <citation type="submission" date="2019-06" db="EMBL/GenBank/DDBJ databases">
        <title>Quisquiliibacterium sp. nov., isolated from a maize field.</title>
        <authorList>
            <person name="Lin S.-Y."/>
            <person name="Tsai C.-F."/>
            <person name="Young C.-C."/>
        </authorList>
    </citation>
    <scope>NUCLEOTIDE SEQUENCE [LARGE SCALE GENOMIC DNA]</scope>
    <source>
        <strain evidence="6 7">CC-CFT501</strain>
    </source>
</reference>
<comment type="caution">
    <text evidence="6">The sequence shown here is derived from an EMBL/GenBank/DDBJ whole genome shotgun (WGS) entry which is preliminary data.</text>
</comment>
<dbReference type="Gene3D" id="2.40.30.10">
    <property type="entry name" value="Translation factors"/>
    <property type="match status" value="1"/>
</dbReference>
<evidence type="ECO:0000313" key="6">
    <source>
        <dbReference type="EMBL" id="TXL68637.1"/>
    </source>
</evidence>
<sequence length="408" mass="44109">MAQRFDAIVIGAGAAGMYCAAQAGRRGLRVALLDHWPRLAEKIRISGGGRCNFTNLDAGRVDRFAGENPAFARNALRALPPGRFIEQVRRRGIAFHEKHKGQLFCDESSERIIAMLREDCDAAGVHWFRPVTVDDVEPEAGFVIRTREAGELRADAVVVATGGLAIPKAGASDLGLRIARRFGHRIVEPRPALVPLTFDAQAWRPYAELAGVALPVTVRAPGTPGAPAFDEDLLFTHRGLSGPAVLQISTFWKRGDPLAIDLAAGNDLTARLIEAKRATRQQLAGALAGLLPRRLAARWLADERFAALCTKRLAEIADRELATVAAALRDWQIVPTGTEGFRKAEVMAGGVATDELDPRSMQSFKAPGLYFVGEVVDITGWLGGYNFQWAWSSGFLAGQAIGRRSATA</sequence>
<evidence type="ECO:0000313" key="7">
    <source>
        <dbReference type="Proteomes" id="UP000321548"/>
    </source>
</evidence>
<keyword evidence="2" id="KW-0285">Flavoprotein</keyword>
<evidence type="ECO:0000256" key="1">
    <source>
        <dbReference type="ARBA" id="ARBA00001974"/>
    </source>
</evidence>
<comment type="cofactor">
    <cofactor evidence="1">
        <name>FAD</name>
        <dbReference type="ChEBI" id="CHEBI:57692"/>
    </cofactor>
</comment>
<dbReference type="RefSeq" id="WP_147702777.1">
    <property type="nucleotide sequence ID" value="NZ_VDUY01000001.1"/>
</dbReference>
<dbReference type="EMBL" id="VDUY01000001">
    <property type="protein sequence ID" value="TXL68637.1"/>
    <property type="molecule type" value="Genomic_DNA"/>
</dbReference>
<dbReference type="PANTHER" id="PTHR42887:SF2">
    <property type="entry name" value="OS12G0638800 PROTEIN"/>
    <property type="match status" value="1"/>
</dbReference>
<protein>
    <submittedName>
        <fullName evidence="6">NAD(P)/FAD-dependent oxidoreductase</fullName>
    </submittedName>
</protein>